<gene>
    <name evidence="1" type="ORF">ACI1P1_27455</name>
</gene>
<accession>A0ACC7P5P6</accession>
<comment type="caution">
    <text evidence="1">The sequence shown here is derived from an EMBL/GenBank/DDBJ whole genome shotgun (WGS) entry which is preliminary data.</text>
</comment>
<keyword evidence="2" id="KW-1185">Reference proteome</keyword>
<evidence type="ECO:0000313" key="1">
    <source>
        <dbReference type="EMBL" id="MFM9332040.1"/>
    </source>
</evidence>
<dbReference type="EMBL" id="JBJURJ010000025">
    <property type="protein sequence ID" value="MFM9332040.1"/>
    <property type="molecule type" value="Genomic_DNA"/>
</dbReference>
<sequence>MKLPCQTVGFRFGETSSRTELFQLFALGYDQVTSTGYQWDGLTRIDGPLCLFQYTVSGSGCIDIGGSVRTVGPGEAFLVDIPGQHRYFLPESSPYWEFCFILFRPWGLEKQWEQACRRLSPVCTIPAESPLLLVLEDMVRSGLYNQIGDGYTASALVYRFMMELLRYASGGGTRQENWPAGVVLAVKEMEANAARIAGVEQLAEMAGLSKYHFIRLFKRHTGVTPLEFLTKVRMRQAVALLRETELTVDEVAKEVGYAGSSYFIKVFHKWVGFTPGELRQHRSVVGMERITF</sequence>
<evidence type="ECO:0000313" key="2">
    <source>
        <dbReference type="Proteomes" id="UP001631969"/>
    </source>
</evidence>
<protein>
    <submittedName>
        <fullName evidence="1">AraC family transcriptional regulator</fullName>
    </submittedName>
</protein>
<proteinExistence type="predicted"/>
<organism evidence="1 2">
    <name type="scientific">Paenibacillus mesotrionivorans</name>
    <dbReference type="NCBI Taxonomy" id="3160968"/>
    <lineage>
        <taxon>Bacteria</taxon>
        <taxon>Bacillati</taxon>
        <taxon>Bacillota</taxon>
        <taxon>Bacilli</taxon>
        <taxon>Bacillales</taxon>
        <taxon>Paenibacillaceae</taxon>
        <taxon>Paenibacillus</taxon>
    </lineage>
</organism>
<name>A0ACC7P5P6_9BACL</name>
<dbReference type="Proteomes" id="UP001631969">
    <property type="component" value="Unassembled WGS sequence"/>
</dbReference>
<reference evidence="1" key="1">
    <citation type="submission" date="2024-12" db="EMBL/GenBank/DDBJ databases">
        <authorList>
            <person name="Wu N."/>
        </authorList>
    </citation>
    <scope>NUCLEOTIDE SEQUENCE</scope>
    <source>
        <strain evidence="1">P15</strain>
    </source>
</reference>